<dbReference type="PANTHER" id="PTHR48079">
    <property type="entry name" value="PROTEIN YEEZ"/>
    <property type="match status" value="1"/>
</dbReference>
<organism evidence="2 3">
    <name type="scientific">Moraxella cuniculi</name>
    <dbReference type="NCBI Taxonomy" id="34061"/>
    <lineage>
        <taxon>Bacteria</taxon>
        <taxon>Pseudomonadati</taxon>
        <taxon>Pseudomonadota</taxon>
        <taxon>Gammaproteobacteria</taxon>
        <taxon>Moraxellales</taxon>
        <taxon>Moraxellaceae</taxon>
        <taxon>Moraxella</taxon>
    </lineage>
</organism>
<gene>
    <name evidence="2" type="ORF">NCTC10297_01891</name>
</gene>
<dbReference type="Gene3D" id="3.40.50.720">
    <property type="entry name" value="NAD(P)-binding Rossmann-like Domain"/>
    <property type="match status" value="1"/>
</dbReference>
<feature type="domain" description="NAD-dependent epimerase/dehydratase" evidence="1">
    <location>
        <begin position="9"/>
        <end position="183"/>
    </location>
</feature>
<dbReference type="InterPro" id="IPR036291">
    <property type="entry name" value="NAD(P)-bd_dom_sf"/>
</dbReference>
<dbReference type="Proteomes" id="UP000274100">
    <property type="component" value="Chromosome"/>
</dbReference>
<dbReference type="InterPro" id="IPR001509">
    <property type="entry name" value="Epimerase_deHydtase"/>
</dbReference>
<evidence type="ECO:0000259" key="1">
    <source>
        <dbReference type="Pfam" id="PF01370"/>
    </source>
</evidence>
<dbReference type="EMBL" id="LR134343">
    <property type="protein sequence ID" value="VEG13917.1"/>
    <property type="molecule type" value="Genomic_DNA"/>
</dbReference>
<protein>
    <submittedName>
        <fullName evidence="2">Uncharacterized conserved protein</fullName>
    </submittedName>
</protein>
<sequence length="288" mass="32061">MTKKFLIIGQGRIGKPLSLKLADTYAVHTVARSHHQYDNPTICLHQKDAAALQADELMGVTHLVIIIAPNKARATANHRQAYQESYWRICRHLADLAADSRWQYRLKQMLFVSSTAVYGENAGETINENTPAVPTTPIAQILLDSEKVLQQAFGKKAVIVRAAGIYHHASTRLIDQARQAYQHGVPSHHYTNRIFADDLVNVLYQIVLTDQPKPIYLACDGVSVSSFELLAFLATRLGFLPPVCMISPPTGKKIVPNIDTGLLQFANYQAGYDEIIKNLTVQHNKKVP</sequence>
<dbReference type="PANTHER" id="PTHR48079:SF6">
    <property type="entry name" value="NAD(P)-BINDING DOMAIN-CONTAINING PROTEIN-RELATED"/>
    <property type="match status" value="1"/>
</dbReference>
<accession>A0A3S4QQW6</accession>
<reference evidence="2 3" key="1">
    <citation type="submission" date="2018-12" db="EMBL/GenBank/DDBJ databases">
        <authorList>
            <consortium name="Pathogen Informatics"/>
        </authorList>
    </citation>
    <scope>NUCLEOTIDE SEQUENCE [LARGE SCALE GENOMIC DNA]</scope>
    <source>
        <strain evidence="2 3">NCTC10297</strain>
    </source>
</reference>
<proteinExistence type="predicted"/>
<dbReference type="Pfam" id="PF01370">
    <property type="entry name" value="Epimerase"/>
    <property type="match status" value="1"/>
</dbReference>
<evidence type="ECO:0000313" key="3">
    <source>
        <dbReference type="Proteomes" id="UP000274100"/>
    </source>
</evidence>
<dbReference type="KEGG" id="mcun:NCTC10297_01891"/>
<dbReference type="RefSeq" id="WP_126331518.1">
    <property type="nucleotide sequence ID" value="NZ_LR134343.1"/>
</dbReference>
<dbReference type="SUPFAM" id="SSF51735">
    <property type="entry name" value="NAD(P)-binding Rossmann-fold domains"/>
    <property type="match status" value="1"/>
</dbReference>
<evidence type="ECO:0000313" key="2">
    <source>
        <dbReference type="EMBL" id="VEG13917.1"/>
    </source>
</evidence>
<dbReference type="AlphaFoldDB" id="A0A3S4QQW6"/>
<name>A0A3S4QQW6_9GAMM</name>
<dbReference type="InterPro" id="IPR051783">
    <property type="entry name" value="NAD(P)-dependent_oxidoreduct"/>
</dbReference>
<dbReference type="GO" id="GO:0004029">
    <property type="term" value="F:aldehyde dehydrogenase (NAD+) activity"/>
    <property type="evidence" value="ECO:0007669"/>
    <property type="project" value="TreeGrafter"/>
</dbReference>
<dbReference type="GO" id="GO:0005737">
    <property type="term" value="C:cytoplasm"/>
    <property type="evidence" value="ECO:0007669"/>
    <property type="project" value="TreeGrafter"/>
</dbReference>
<dbReference type="OrthoDB" id="9808276at2"/>